<dbReference type="EMBL" id="JAAKZG010000015">
    <property type="protein sequence ID" value="NGN44449.1"/>
    <property type="molecule type" value="Genomic_DNA"/>
</dbReference>
<keyword evidence="1" id="KW-1133">Transmembrane helix</keyword>
<keyword evidence="3" id="KW-1185">Reference proteome</keyword>
<dbReference type="AlphaFoldDB" id="A0A7C9VFW5"/>
<keyword evidence="1" id="KW-0812">Transmembrane</keyword>
<reference evidence="2 3" key="1">
    <citation type="submission" date="2020-02" db="EMBL/GenBank/DDBJ databases">
        <title>Genome sequence of the type strain CGMCC 1.15528 of Mesorhizobium zhangyense.</title>
        <authorList>
            <person name="Gao J."/>
            <person name="Sun J."/>
        </authorList>
    </citation>
    <scope>NUCLEOTIDE SEQUENCE [LARGE SCALE GENOMIC DNA]</scope>
    <source>
        <strain evidence="2 3">CGMCC 1.15528</strain>
    </source>
</reference>
<feature type="transmembrane region" description="Helical" evidence="1">
    <location>
        <begin position="33"/>
        <end position="56"/>
    </location>
</feature>
<organism evidence="2 3">
    <name type="scientific">Mesorhizobium zhangyense</name>
    <dbReference type="NCBI Taxonomy" id="1776730"/>
    <lineage>
        <taxon>Bacteria</taxon>
        <taxon>Pseudomonadati</taxon>
        <taxon>Pseudomonadota</taxon>
        <taxon>Alphaproteobacteria</taxon>
        <taxon>Hyphomicrobiales</taxon>
        <taxon>Phyllobacteriaceae</taxon>
        <taxon>Mesorhizobium</taxon>
    </lineage>
</organism>
<sequence>MTEQANQSSKTPRRVITVFGREIKMPQSRNKRVAIGVGLTFLGLLGFLPILGFWMVPLGLLVLSYEFALVRRYRRRGIVWWERRRSNRPR</sequence>
<protein>
    <submittedName>
        <fullName evidence="2">Uncharacterized protein</fullName>
    </submittedName>
</protein>
<evidence type="ECO:0000313" key="3">
    <source>
        <dbReference type="Proteomes" id="UP000481252"/>
    </source>
</evidence>
<evidence type="ECO:0000256" key="1">
    <source>
        <dbReference type="SAM" id="Phobius"/>
    </source>
</evidence>
<comment type="caution">
    <text evidence="2">The sequence shown here is derived from an EMBL/GenBank/DDBJ whole genome shotgun (WGS) entry which is preliminary data.</text>
</comment>
<name>A0A7C9VFW5_9HYPH</name>
<dbReference type="Proteomes" id="UP000481252">
    <property type="component" value="Unassembled WGS sequence"/>
</dbReference>
<dbReference type="RefSeq" id="WP_165120831.1">
    <property type="nucleotide sequence ID" value="NZ_JAAKZG010000015.1"/>
</dbReference>
<evidence type="ECO:0000313" key="2">
    <source>
        <dbReference type="EMBL" id="NGN44449.1"/>
    </source>
</evidence>
<keyword evidence="1" id="KW-0472">Membrane</keyword>
<proteinExistence type="predicted"/>
<gene>
    <name evidence="2" type="ORF">G6N74_25590</name>
</gene>
<accession>A0A7C9VFW5</accession>